<accession>A0A9P5ZE35</accession>
<evidence type="ECO:0000256" key="6">
    <source>
        <dbReference type="ARBA" id="ARBA00023295"/>
    </source>
</evidence>
<dbReference type="CDD" id="cd08998">
    <property type="entry name" value="GH43_Arb43a-like"/>
    <property type="match status" value="1"/>
</dbReference>
<evidence type="ECO:0000313" key="12">
    <source>
        <dbReference type="Proteomes" id="UP000807469"/>
    </source>
</evidence>
<feature type="chain" id="PRO_5040357234" description="Arabinan endo-1,5-alpha-L-arabinosidase" evidence="10">
    <location>
        <begin position="20"/>
        <end position="319"/>
    </location>
</feature>
<dbReference type="EC" id="3.2.1.99" evidence="4 7"/>
<dbReference type="Pfam" id="PF04616">
    <property type="entry name" value="Glyco_hydro_43"/>
    <property type="match status" value="1"/>
</dbReference>
<dbReference type="InterPro" id="IPR006710">
    <property type="entry name" value="Glyco_hydro_43"/>
</dbReference>
<dbReference type="PANTHER" id="PTHR43301:SF3">
    <property type="entry name" value="ARABINAN ENDO-1,5-ALPHA-L-ARABINOSIDASE A-RELATED"/>
    <property type="match status" value="1"/>
</dbReference>
<dbReference type="PIRSF" id="PIRSF026534">
    <property type="entry name" value="Endo_alpha-L-arabinosidase"/>
    <property type="match status" value="1"/>
</dbReference>
<dbReference type="InterPro" id="IPR050727">
    <property type="entry name" value="GH43_arabinanases"/>
</dbReference>
<dbReference type="GO" id="GO:0046558">
    <property type="term" value="F:arabinan endo-1,5-alpha-L-arabinosidase activity"/>
    <property type="evidence" value="ECO:0007669"/>
    <property type="project" value="UniProtKB-EC"/>
</dbReference>
<dbReference type="OrthoDB" id="195678at2759"/>
<dbReference type="InterPro" id="IPR016840">
    <property type="entry name" value="Glyco_hydro_43_endo_a_Ara-ase"/>
</dbReference>
<organism evidence="11 12">
    <name type="scientific">Pholiota conissans</name>
    <dbReference type="NCBI Taxonomy" id="109636"/>
    <lineage>
        <taxon>Eukaryota</taxon>
        <taxon>Fungi</taxon>
        <taxon>Dikarya</taxon>
        <taxon>Basidiomycota</taxon>
        <taxon>Agaricomycotina</taxon>
        <taxon>Agaricomycetes</taxon>
        <taxon>Agaricomycetidae</taxon>
        <taxon>Agaricales</taxon>
        <taxon>Agaricineae</taxon>
        <taxon>Strophariaceae</taxon>
        <taxon>Pholiota</taxon>
    </lineage>
</organism>
<dbReference type="Gene3D" id="2.115.10.20">
    <property type="entry name" value="Glycosyl hydrolase domain, family 43"/>
    <property type="match status" value="1"/>
</dbReference>
<reference evidence="11" key="1">
    <citation type="submission" date="2020-11" db="EMBL/GenBank/DDBJ databases">
        <authorList>
            <consortium name="DOE Joint Genome Institute"/>
            <person name="Ahrendt S."/>
            <person name="Riley R."/>
            <person name="Andreopoulos W."/>
            <person name="Labutti K."/>
            <person name="Pangilinan J."/>
            <person name="Ruiz-Duenas F.J."/>
            <person name="Barrasa J.M."/>
            <person name="Sanchez-Garcia M."/>
            <person name="Camarero S."/>
            <person name="Miyauchi S."/>
            <person name="Serrano A."/>
            <person name="Linde D."/>
            <person name="Babiker R."/>
            <person name="Drula E."/>
            <person name="Ayuso-Fernandez I."/>
            <person name="Pacheco R."/>
            <person name="Padilla G."/>
            <person name="Ferreira P."/>
            <person name="Barriuso J."/>
            <person name="Kellner H."/>
            <person name="Castanera R."/>
            <person name="Alfaro M."/>
            <person name="Ramirez L."/>
            <person name="Pisabarro A.G."/>
            <person name="Kuo A."/>
            <person name="Tritt A."/>
            <person name="Lipzen A."/>
            <person name="He G."/>
            <person name="Yan M."/>
            <person name="Ng V."/>
            <person name="Cullen D."/>
            <person name="Martin F."/>
            <person name="Rosso M.-N."/>
            <person name="Henrissat B."/>
            <person name="Hibbett D."/>
            <person name="Martinez A.T."/>
            <person name="Grigoriev I.V."/>
        </authorList>
    </citation>
    <scope>NUCLEOTIDE SEQUENCE</scope>
    <source>
        <strain evidence="11">CIRM-BRFM 674</strain>
    </source>
</reference>
<comment type="catalytic activity">
    <reaction evidence="1 7">
        <text>Endohydrolysis of (1-&gt;5)-alpha-arabinofuranosidic linkages in (1-&gt;5)-arabinans.</text>
        <dbReference type="EC" id="3.2.1.99"/>
    </reaction>
</comment>
<evidence type="ECO:0000256" key="8">
    <source>
        <dbReference type="PIRSR" id="PIRSR606710-1"/>
    </source>
</evidence>
<gene>
    <name evidence="11" type="ORF">BDN70DRAFT_928011</name>
</gene>
<comment type="pathway">
    <text evidence="2 7">Glycan metabolism; L-arabinan degradation.</text>
</comment>
<evidence type="ECO:0000313" key="11">
    <source>
        <dbReference type="EMBL" id="KAF9484754.1"/>
    </source>
</evidence>
<comment type="similarity">
    <text evidence="3 7">Belongs to the glycosyl hydrolase 43 family.</text>
</comment>
<feature type="active site" description="Proton donor" evidence="8">
    <location>
        <position position="207"/>
    </location>
</feature>
<dbReference type="GO" id="GO:0005975">
    <property type="term" value="P:carbohydrate metabolic process"/>
    <property type="evidence" value="ECO:0007669"/>
    <property type="project" value="InterPro"/>
</dbReference>
<keyword evidence="12" id="KW-1185">Reference proteome</keyword>
<feature type="signal peptide" evidence="10">
    <location>
        <begin position="1"/>
        <end position="19"/>
    </location>
</feature>
<evidence type="ECO:0000256" key="2">
    <source>
        <dbReference type="ARBA" id="ARBA00004834"/>
    </source>
</evidence>
<feature type="active site" description="Proton acceptor" evidence="8">
    <location>
        <position position="36"/>
    </location>
</feature>
<proteinExistence type="inferred from homology"/>
<sequence>MRWLSSLLSAVTFSILTLAAVYPPPQAVTGNTAVHDPTICQDQHGTYFVFCTAPGIEIRTSKDRKNWALIGTVWPNGAPWTDQFTLTSNGSIWAPDCTYRNGEFLLYYAASSFGSQNSGIFLAKSKTGLPGSFTHEGLVTQSSPLLDYNAIDPNLIITGNSWRLSLGSFWTGIKSFDVDPHTGLFMQGNATSPTSLAERFVNSQSIEASVVFQHGNYFYLFSSWDFCCRGVNSTYNIRVGRSLTPSGGFVDQEGVGLINGGGTLVLETHDNIVGPGGQDLLVDKNGETLMVYHYYTPSGSFLGINKLDFSTGWPVVVPT</sequence>
<dbReference type="SUPFAM" id="SSF75005">
    <property type="entry name" value="Arabinanase/levansucrase/invertase"/>
    <property type="match status" value="1"/>
</dbReference>
<evidence type="ECO:0000256" key="9">
    <source>
        <dbReference type="PIRSR" id="PIRSR606710-2"/>
    </source>
</evidence>
<dbReference type="AlphaFoldDB" id="A0A9P5ZE35"/>
<evidence type="ECO:0000256" key="4">
    <source>
        <dbReference type="ARBA" id="ARBA00012586"/>
    </source>
</evidence>
<dbReference type="PANTHER" id="PTHR43301">
    <property type="entry name" value="ARABINAN ENDO-1,5-ALPHA-L-ARABINOSIDASE"/>
    <property type="match status" value="1"/>
</dbReference>
<keyword evidence="10" id="KW-0732">Signal</keyword>
<dbReference type="Proteomes" id="UP000807469">
    <property type="component" value="Unassembled WGS sequence"/>
</dbReference>
<evidence type="ECO:0000256" key="1">
    <source>
        <dbReference type="ARBA" id="ARBA00000375"/>
    </source>
</evidence>
<comment type="caution">
    <text evidence="11">The sequence shown here is derived from an EMBL/GenBank/DDBJ whole genome shotgun (WGS) entry which is preliminary data.</text>
</comment>
<evidence type="ECO:0000256" key="10">
    <source>
        <dbReference type="SAM" id="SignalP"/>
    </source>
</evidence>
<keyword evidence="6 7" id="KW-0326">Glycosidase</keyword>
<dbReference type="InterPro" id="IPR023296">
    <property type="entry name" value="Glyco_hydro_beta-prop_sf"/>
</dbReference>
<evidence type="ECO:0000256" key="3">
    <source>
        <dbReference type="ARBA" id="ARBA00009865"/>
    </source>
</evidence>
<evidence type="ECO:0000256" key="7">
    <source>
        <dbReference type="PIRNR" id="PIRNR026534"/>
    </source>
</evidence>
<keyword evidence="5 7" id="KW-0378">Hydrolase</keyword>
<feature type="site" description="Important for catalytic activity, responsible for pKa modulation of the active site Glu and correct orientation of both the proton donor and substrate" evidence="9">
    <location>
        <position position="152"/>
    </location>
</feature>
<dbReference type="EMBL" id="MU155140">
    <property type="protein sequence ID" value="KAF9484754.1"/>
    <property type="molecule type" value="Genomic_DNA"/>
</dbReference>
<evidence type="ECO:0000256" key="5">
    <source>
        <dbReference type="ARBA" id="ARBA00022801"/>
    </source>
</evidence>
<protein>
    <recommendedName>
        <fullName evidence="4 7">Arabinan endo-1,5-alpha-L-arabinosidase</fullName>
        <ecNumber evidence="4 7">3.2.1.99</ecNumber>
    </recommendedName>
</protein>
<name>A0A9P5ZE35_9AGAR</name>